<dbReference type="InterPro" id="IPR036388">
    <property type="entry name" value="WH-like_DNA-bd_sf"/>
</dbReference>
<dbReference type="SUPFAM" id="SSF55781">
    <property type="entry name" value="GAF domain-like"/>
    <property type="match status" value="1"/>
</dbReference>
<dbReference type="InterPro" id="IPR036390">
    <property type="entry name" value="WH_DNA-bd_sf"/>
</dbReference>
<comment type="similarity">
    <text evidence="5">Belongs to the HrcA family.</text>
</comment>
<sequence length="240" mass="27172">MNDLTDRQVNILKHIIDEYIEAAEPVGSVYLDKKYNLGISPATLRNEMAQLIKKGYLKQPHTSAGRVPTPVALRYYVSNLMQPKNLSVTDEVKIKEKVWDYRSEFERALREATHELAERTKSLAVASDVDGDVYYAGTANILSMPEFFDIDLTRNVLALLDRFDYLRRIFPLEGSEEMNVVLADDLGFDSLTSCAVVFTKFGQGTKHEGTIGVIGPCRLNYPRLIPTVRYFGNLMDDILI</sequence>
<dbReference type="InterPro" id="IPR021153">
    <property type="entry name" value="HrcA_C"/>
</dbReference>
<proteinExistence type="inferred from homology"/>
<protein>
    <recommendedName>
        <fullName evidence="5">Heat-inducible transcription repressor HrcA</fullName>
    </recommendedName>
</protein>
<evidence type="ECO:0000313" key="7">
    <source>
        <dbReference type="EMBL" id="OGG19798.1"/>
    </source>
</evidence>
<dbReference type="Gene3D" id="3.30.450.40">
    <property type="match status" value="1"/>
</dbReference>
<reference evidence="7 8" key="1">
    <citation type="journal article" date="2016" name="Nat. Commun.">
        <title>Thousands of microbial genomes shed light on interconnected biogeochemical processes in an aquifer system.</title>
        <authorList>
            <person name="Anantharaman K."/>
            <person name="Brown C.T."/>
            <person name="Hug L.A."/>
            <person name="Sharon I."/>
            <person name="Castelle C.J."/>
            <person name="Probst A.J."/>
            <person name="Thomas B.C."/>
            <person name="Singh A."/>
            <person name="Wilkins M.J."/>
            <person name="Karaoz U."/>
            <person name="Brodie E.L."/>
            <person name="Williams K.H."/>
            <person name="Hubbard S.S."/>
            <person name="Banfield J.F."/>
        </authorList>
    </citation>
    <scope>NUCLEOTIDE SEQUENCE [LARGE SCALE GENOMIC DNA]</scope>
</reference>
<evidence type="ECO:0000256" key="1">
    <source>
        <dbReference type="ARBA" id="ARBA00022491"/>
    </source>
</evidence>
<dbReference type="PANTHER" id="PTHR34824:SF1">
    <property type="entry name" value="HEAT-INDUCIBLE TRANSCRIPTION REPRESSOR HRCA"/>
    <property type="match status" value="1"/>
</dbReference>
<organism evidence="7 8">
    <name type="scientific">Candidatus Gottesmanbacteria bacterium RIFCSPHIGHO2_01_FULL_47_48</name>
    <dbReference type="NCBI Taxonomy" id="1798381"/>
    <lineage>
        <taxon>Bacteria</taxon>
        <taxon>Candidatus Gottesmaniibacteriota</taxon>
    </lineage>
</organism>
<dbReference type="InterPro" id="IPR002571">
    <property type="entry name" value="HrcA"/>
</dbReference>
<keyword evidence="4 5" id="KW-0804">Transcription</keyword>
<dbReference type="STRING" id="1798381.A2721_01340"/>
<keyword evidence="1 5" id="KW-0678">Repressor</keyword>
<dbReference type="SUPFAM" id="SSF46785">
    <property type="entry name" value="Winged helix' DNA-binding domain"/>
    <property type="match status" value="1"/>
</dbReference>
<evidence type="ECO:0000256" key="3">
    <source>
        <dbReference type="ARBA" id="ARBA00023016"/>
    </source>
</evidence>
<dbReference type="GO" id="GO:0003677">
    <property type="term" value="F:DNA binding"/>
    <property type="evidence" value="ECO:0007669"/>
    <property type="project" value="InterPro"/>
</dbReference>
<name>A0A1F6A4Y0_9BACT</name>
<gene>
    <name evidence="5" type="primary">hrcA</name>
    <name evidence="7" type="ORF">A2721_01340</name>
</gene>
<dbReference type="HAMAP" id="MF_00081">
    <property type="entry name" value="HrcA"/>
    <property type="match status" value="1"/>
</dbReference>
<evidence type="ECO:0000256" key="2">
    <source>
        <dbReference type="ARBA" id="ARBA00023015"/>
    </source>
</evidence>
<evidence type="ECO:0000259" key="6">
    <source>
        <dbReference type="Pfam" id="PF01628"/>
    </source>
</evidence>
<keyword evidence="2 5" id="KW-0805">Transcription regulation</keyword>
<evidence type="ECO:0000256" key="5">
    <source>
        <dbReference type="HAMAP-Rule" id="MF_00081"/>
    </source>
</evidence>
<dbReference type="PANTHER" id="PTHR34824">
    <property type="entry name" value="HEAT-INDUCIBLE TRANSCRIPTION REPRESSOR HRCA"/>
    <property type="match status" value="1"/>
</dbReference>
<dbReference type="AlphaFoldDB" id="A0A1F6A4Y0"/>
<dbReference type="EMBL" id="MFJK01000003">
    <property type="protein sequence ID" value="OGG19798.1"/>
    <property type="molecule type" value="Genomic_DNA"/>
</dbReference>
<dbReference type="Pfam" id="PF01628">
    <property type="entry name" value="HrcA"/>
    <property type="match status" value="1"/>
</dbReference>
<comment type="caution">
    <text evidence="7">The sequence shown here is derived from an EMBL/GenBank/DDBJ whole genome shotgun (WGS) entry which is preliminary data.</text>
</comment>
<dbReference type="InterPro" id="IPR029016">
    <property type="entry name" value="GAF-like_dom_sf"/>
</dbReference>
<dbReference type="Gene3D" id="1.10.10.10">
    <property type="entry name" value="Winged helix-like DNA-binding domain superfamily/Winged helix DNA-binding domain"/>
    <property type="match status" value="1"/>
</dbReference>
<dbReference type="GO" id="GO:0045892">
    <property type="term" value="P:negative regulation of DNA-templated transcription"/>
    <property type="evidence" value="ECO:0007669"/>
    <property type="project" value="UniProtKB-UniRule"/>
</dbReference>
<evidence type="ECO:0000313" key="8">
    <source>
        <dbReference type="Proteomes" id="UP000177871"/>
    </source>
</evidence>
<feature type="domain" description="Heat-inducible transcription repressor HrcA C-terminal" evidence="6">
    <location>
        <begin position="95"/>
        <end position="225"/>
    </location>
</feature>
<evidence type="ECO:0000256" key="4">
    <source>
        <dbReference type="ARBA" id="ARBA00023163"/>
    </source>
</evidence>
<dbReference type="Proteomes" id="UP000177871">
    <property type="component" value="Unassembled WGS sequence"/>
</dbReference>
<comment type="function">
    <text evidence="5">Negative regulator of class I heat shock genes (grpE-dnaK-dnaJ and groELS operons). Prevents heat-shock induction of these operons.</text>
</comment>
<keyword evidence="3 5" id="KW-0346">Stress response</keyword>
<accession>A0A1F6A4Y0</accession>